<comment type="similarity">
    <text evidence="2">Belongs to the SELO family.</text>
</comment>
<keyword evidence="6" id="KW-0547">Nucleotide-binding</keyword>
<evidence type="ECO:0000313" key="10">
    <source>
        <dbReference type="EMBL" id="GBM93493.1"/>
    </source>
</evidence>
<evidence type="ECO:0000256" key="7">
    <source>
        <dbReference type="ARBA" id="ARBA00022840"/>
    </source>
</evidence>
<dbReference type="Pfam" id="PF02696">
    <property type="entry name" value="SelO"/>
    <property type="match status" value="2"/>
</dbReference>
<evidence type="ECO:0000256" key="6">
    <source>
        <dbReference type="ARBA" id="ARBA00022741"/>
    </source>
</evidence>
<evidence type="ECO:0000256" key="5">
    <source>
        <dbReference type="ARBA" id="ARBA00022723"/>
    </source>
</evidence>
<sequence length="290" mass="32555">MSSFNALKFDNLALRKLPIDPIDRNYVRTVNGACFSKVDPTPVRNPKLVAYSSSALSLLDISANESELEELVEYFSGNKILPGSEPAAHCYCGHQFGYFSGQLGDGAVIYLGEVINQKNERWEIQLKGAGLTPYSRTADGRKVLRSSIREFLCSERSVGQKAEVFKIAIEVFIIASVIVLNTDNMSILGLTIDYGPFGFLDMYDPNHICNASDDGGRYTFIKQPEICLWNLQKFAESIQHALPLGVSTPILELYEEEFQKTYLTKMRSKVIMHFSPFCILNDYVVSELNF</sequence>
<keyword evidence="3" id="KW-0808">Transferase</keyword>
<name>A0A4Y2JSW1_ARAVE</name>
<dbReference type="EMBL" id="BGPR01003878">
    <property type="protein sequence ID" value="GBM93493.1"/>
    <property type="molecule type" value="Genomic_DNA"/>
</dbReference>
<dbReference type="InterPro" id="IPR003846">
    <property type="entry name" value="SelO"/>
</dbReference>
<evidence type="ECO:0000256" key="2">
    <source>
        <dbReference type="ARBA" id="ARBA00009747"/>
    </source>
</evidence>
<comment type="cofactor">
    <cofactor evidence="1">
        <name>Mg(2+)</name>
        <dbReference type="ChEBI" id="CHEBI:18420"/>
    </cofactor>
</comment>
<organism evidence="10 11">
    <name type="scientific">Araneus ventricosus</name>
    <name type="common">Orbweaver spider</name>
    <name type="synonym">Epeira ventricosa</name>
    <dbReference type="NCBI Taxonomy" id="182803"/>
    <lineage>
        <taxon>Eukaryota</taxon>
        <taxon>Metazoa</taxon>
        <taxon>Ecdysozoa</taxon>
        <taxon>Arthropoda</taxon>
        <taxon>Chelicerata</taxon>
        <taxon>Arachnida</taxon>
        <taxon>Araneae</taxon>
        <taxon>Araneomorphae</taxon>
        <taxon>Entelegynae</taxon>
        <taxon>Araneoidea</taxon>
        <taxon>Araneidae</taxon>
        <taxon>Araneus</taxon>
    </lineage>
</organism>
<evidence type="ECO:0000256" key="1">
    <source>
        <dbReference type="ARBA" id="ARBA00001946"/>
    </source>
</evidence>
<dbReference type="PANTHER" id="PTHR12153:SF15">
    <property type="entry name" value="PROTEIN ADENYLYLTRANSFERASE SELO, MITOCHONDRIAL"/>
    <property type="match status" value="1"/>
</dbReference>
<reference evidence="10 11" key="1">
    <citation type="journal article" date="2019" name="Sci. Rep.">
        <title>Orb-weaving spider Araneus ventricosus genome elucidates the spidroin gene catalogue.</title>
        <authorList>
            <person name="Kono N."/>
            <person name="Nakamura H."/>
            <person name="Ohtoshi R."/>
            <person name="Moran D.A.P."/>
            <person name="Shinohara A."/>
            <person name="Yoshida Y."/>
            <person name="Fujiwara M."/>
            <person name="Mori M."/>
            <person name="Tomita M."/>
            <person name="Arakawa K."/>
        </authorList>
    </citation>
    <scope>NUCLEOTIDE SEQUENCE [LARGE SCALE GENOMIC DNA]</scope>
</reference>
<evidence type="ECO:0000256" key="8">
    <source>
        <dbReference type="ARBA" id="ARBA00022842"/>
    </source>
</evidence>
<accession>A0A4Y2JSW1</accession>
<keyword evidence="11" id="KW-1185">Reference proteome</keyword>
<dbReference type="GO" id="GO:0016779">
    <property type="term" value="F:nucleotidyltransferase activity"/>
    <property type="evidence" value="ECO:0007669"/>
    <property type="project" value="UniProtKB-KW"/>
</dbReference>
<keyword evidence="5" id="KW-0479">Metal-binding</keyword>
<gene>
    <name evidence="10" type="primary">selenoo_2</name>
    <name evidence="10" type="ORF">AVEN_274822_1</name>
</gene>
<proteinExistence type="inferred from homology"/>
<dbReference type="Proteomes" id="UP000499080">
    <property type="component" value="Unassembled WGS sequence"/>
</dbReference>
<dbReference type="GO" id="GO:0046872">
    <property type="term" value="F:metal ion binding"/>
    <property type="evidence" value="ECO:0007669"/>
    <property type="project" value="UniProtKB-KW"/>
</dbReference>
<dbReference type="PANTHER" id="PTHR12153">
    <property type="entry name" value="SELENOPROTEIN O"/>
    <property type="match status" value="1"/>
</dbReference>
<keyword evidence="8" id="KW-0460">Magnesium</keyword>
<evidence type="ECO:0000256" key="4">
    <source>
        <dbReference type="ARBA" id="ARBA00022695"/>
    </source>
</evidence>
<keyword evidence="7" id="KW-0067">ATP-binding</keyword>
<dbReference type="GO" id="GO:0005524">
    <property type="term" value="F:ATP binding"/>
    <property type="evidence" value="ECO:0007669"/>
    <property type="project" value="UniProtKB-KW"/>
</dbReference>
<dbReference type="AlphaFoldDB" id="A0A4Y2JSW1"/>
<evidence type="ECO:0000256" key="3">
    <source>
        <dbReference type="ARBA" id="ARBA00022679"/>
    </source>
</evidence>
<protein>
    <recommendedName>
        <fullName evidence="9">Selenoprotein O</fullName>
    </recommendedName>
</protein>
<keyword evidence="4" id="KW-0548">Nucleotidyltransferase</keyword>
<evidence type="ECO:0000313" key="11">
    <source>
        <dbReference type="Proteomes" id="UP000499080"/>
    </source>
</evidence>
<evidence type="ECO:0000256" key="9">
    <source>
        <dbReference type="ARBA" id="ARBA00031547"/>
    </source>
</evidence>
<dbReference type="OrthoDB" id="6424578at2759"/>
<comment type="caution">
    <text evidence="10">The sequence shown here is derived from an EMBL/GenBank/DDBJ whole genome shotgun (WGS) entry which is preliminary data.</text>
</comment>